<evidence type="ECO:0000313" key="4">
    <source>
        <dbReference type="Proteomes" id="UP000193495"/>
    </source>
</evidence>
<proteinExistence type="predicted"/>
<evidence type="ECO:0008006" key="6">
    <source>
        <dbReference type="Google" id="ProtNLM"/>
    </source>
</evidence>
<dbReference type="EMBL" id="FWFY01000007">
    <property type="protein sequence ID" value="SLN53339.1"/>
    <property type="molecule type" value="Genomic_DNA"/>
</dbReference>
<organism evidence="3 4">
    <name type="scientific">Limimaricola soesokkakensis</name>
    <dbReference type="NCBI Taxonomy" id="1343159"/>
    <lineage>
        <taxon>Bacteria</taxon>
        <taxon>Pseudomonadati</taxon>
        <taxon>Pseudomonadota</taxon>
        <taxon>Alphaproteobacteria</taxon>
        <taxon>Rhodobacterales</taxon>
        <taxon>Paracoccaceae</taxon>
        <taxon>Limimaricola</taxon>
    </lineage>
</organism>
<feature type="chain" id="PRO_5044568276" description="Lipoprotein" evidence="1">
    <location>
        <begin position="21"/>
        <end position="97"/>
    </location>
</feature>
<evidence type="ECO:0000313" key="3">
    <source>
        <dbReference type="EMBL" id="SLN53339.1"/>
    </source>
</evidence>
<reference evidence="3 4" key="1">
    <citation type="submission" date="2017-03" db="EMBL/GenBank/DDBJ databases">
        <authorList>
            <person name="Afonso C.L."/>
            <person name="Miller P.J."/>
            <person name="Scott M.A."/>
            <person name="Spackman E."/>
            <person name="Goraichik I."/>
            <person name="Dimitrov K.M."/>
            <person name="Suarez D.L."/>
            <person name="Swayne D.E."/>
        </authorList>
    </citation>
    <scope>NUCLEOTIDE SEQUENCE [LARGE SCALE GENOMIC DNA]</scope>
    <source>
        <strain evidence="3 4">CECT 8367</strain>
    </source>
</reference>
<evidence type="ECO:0000256" key="1">
    <source>
        <dbReference type="SAM" id="SignalP"/>
    </source>
</evidence>
<name>A0A1X6ZJG5_9RHOB</name>
<sequence length="97" mass="10141">MRPALFLALALPLLAGACMQAPLSPLDAARVCEERARAAQGPTGSVSVGASSRSGLSSGISIGVTDDYLRGRDPYEVYEDCVVARSGQAPVRPPRLR</sequence>
<evidence type="ECO:0000313" key="2">
    <source>
        <dbReference type="EMBL" id="PSK84933.1"/>
    </source>
</evidence>
<dbReference type="PROSITE" id="PS51257">
    <property type="entry name" value="PROKAR_LIPOPROTEIN"/>
    <property type="match status" value="1"/>
</dbReference>
<dbReference type="RefSeq" id="WP_085896816.1">
    <property type="nucleotide sequence ID" value="NZ_FWFY01000007.1"/>
</dbReference>
<feature type="signal peptide" evidence="1">
    <location>
        <begin position="1"/>
        <end position="20"/>
    </location>
</feature>
<dbReference type="Proteomes" id="UP000240624">
    <property type="component" value="Unassembled WGS sequence"/>
</dbReference>
<dbReference type="AlphaFoldDB" id="A0A1X6ZJG5"/>
<dbReference type="Proteomes" id="UP000193495">
    <property type="component" value="Unassembled WGS sequence"/>
</dbReference>
<dbReference type="EMBL" id="PYGB01000008">
    <property type="protein sequence ID" value="PSK84933.1"/>
    <property type="molecule type" value="Genomic_DNA"/>
</dbReference>
<gene>
    <name evidence="2" type="ORF">CLV79_108101</name>
    <name evidence="3" type="ORF">LOS8367_02482</name>
</gene>
<keyword evidence="5" id="KW-1185">Reference proteome</keyword>
<reference evidence="2 5" key="2">
    <citation type="submission" date="2018-03" db="EMBL/GenBank/DDBJ databases">
        <title>Genomic Encyclopedia of Archaeal and Bacterial Type Strains, Phase II (KMG-II): from individual species to whole genera.</title>
        <authorList>
            <person name="Goeker M."/>
        </authorList>
    </citation>
    <scope>NUCLEOTIDE SEQUENCE [LARGE SCALE GENOMIC DNA]</scope>
    <source>
        <strain evidence="2 5">DSM 29956</strain>
    </source>
</reference>
<accession>A0A1X6ZJG5</accession>
<dbReference type="OrthoDB" id="7691501at2"/>
<protein>
    <recommendedName>
        <fullName evidence="6">Lipoprotein</fullName>
    </recommendedName>
</protein>
<keyword evidence="1" id="KW-0732">Signal</keyword>
<evidence type="ECO:0000313" key="5">
    <source>
        <dbReference type="Proteomes" id="UP000240624"/>
    </source>
</evidence>